<dbReference type="Proteomes" id="UP001552299">
    <property type="component" value="Unassembled WGS sequence"/>
</dbReference>
<keyword evidence="3" id="KW-1185">Reference proteome</keyword>
<dbReference type="AlphaFoldDB" id="A0ABD0TX67"/>
<dbReference type="EMBL" id="JANQDX010000019">
    <property type="protein sequence ID" value="KAL0904311.1"/>
    <property type="molecule type" value="Genomic_DNA"/>
</dbReference>
<organism evidence="2 3">
    <name type="scientific">Dendrobium thyrsiflorum</name>
    <name type="common">Pinecone-like raceme dendrobium</name>
    <name type="synonym">Orchid</name>
    <dbReference type="NCBI Taxonomy" id="117978"/>
    <lineage>
        <taxon>Eukaryota</taxon>
        <taxon>Viridiplantae</taxon>
        <taxon>Streptophyta</taxon>
        <taxon>Embryophyta</taxon>
        <taxon>Tracheophyta</taxon>
        <taxon>Spermatophyta</taxon>
        <taxon>Magnoliopsida</taxon>
        <taxon>Liliopsida</taxon>
        <taxon>Asparagales</taxon>
        <taxon>Orchidaceae</taxon>
        <taxon>Epidendroideae</taxon>
        <taxon>Malaxideae</taxon>
        <taxon>Dendrobiinae</taxon>
        <taxon>Dendrobium</taxon>
    </lineage>
</organism>
<feature type="signal peptide" evidence="1">
    <location>
        <begin position="1"/>
        <end position="19"/>
    </location>
</feature>
<comment type="caution">
    <text evidence="2">The sequence shown here is derived from an EMBL/GenBank/DDBJ whole genome shotgun (WGS) entry which is preliminary data.</text>
</comment>
<evidence type="ECO:0000313" key="3">
    <source>
        <dbReference type="Proteomes" id="UP001552299"/>
    </source>
</evidence>
<proteinExistence type="predicted"/>
<feature type="chain" id="PRO_5044853805" evidence="1">
    <location>
        <begin position="20"/>
        <end position="214"/>
    </location>
</feature>
<keyword evidence="1" id="KW-0732">Signal</keyword>
<evidence type="ECO:0000313" key="2">
    <source>
        <dbReference type="EMBL" id="KAL0904311.1"/>
    </source>
</evidence>
<dbReference type="InterPro" id="IPR044830">
    <property type="entry name" value="HD-Zip_III"/>
</dbReference>
<dbReference type="PANTHER" id="PTHR45950:SF7">
    <property type="entry name" value="HOMEOBOX-LEUCINE ZIPPER PROTEIN ATHB-14"/>
    <property type="match status" value="1"/>
</dbReference>
<accession>A0ABD0TX67</accession>
<sequence>MYILGRFVVLWSSLLLVGGKLTKESMKLLNWGAKILVIGFASGEVLVIPANIALVKKFHHKNCFFNIDAYSAASVGASTYVVPGLRVSSGFLDSHVIIPLAHSMENEEVLEVDWLESPGFNQEDVSRDKSVAVGACAQLVFAPIEESFADDAFLLPSRFRVIPLDAKTTALMVVLQDPPSTTRTLDLASALEVGGGTRRAANDLSSDHCIPIYI</sequence>
<gene>
    <name evidence="2" type="ORF">M5K25_026403</name>
</gene>
<protein>
    <submittedName>
        <fullName evidence="2">Uncharacterized protein</fullName>
    </submittedName>
</protein>
<dbReference type="PANTHER" id="PTHR45950">
    <property type="entry name" value="HOMEOBOX-LEUCINE ZIPPER PROTEIN ATHB-14"/>
    <property type="match status" value="1"/>
</dbReference>
<evidence type="ECO:0000256" key="1">
    <source>
        <dbReference type="SAM" id="SignalP"/>
    </source>
</evidence>
<reference evidence="2 3" key="1">
    <citation type="journal article" date="2024" name="Plant Biotechnol. J.">
        <title>Dendrobium thyrsiflorum genome and its molecular insights into genes involved in important horticultural traits.</title>
        <authorList>
            <person name="Chen B."/>
            <person name="Wang J.Y."/>
            <person name="Zheng P.J."/>
            <person name="Li K.L."/>
            <person name="Liang Y.M."/>
            <person name="Chen X.F."/>
            <person name="Zhang C."/>
            <person name="Zhao X."/>
            <person name="He X."/>
            <person name="Zhang G.Q."/>
            <person name="Liu Z.J."/>
            <person name="Xu Q."/>
        </authorList>
    </citation>
    <scope>NUCLEOTIDE SEQUENCE [LARGE SCALE GENOMIC DNA]</scope>
    <source>
        <strain evidence="2">GZMU011</strain>
    </source>
</reference>
<name>A0ABD0TX67_DENTH</name>